<reference evidence="2" key="1">
    <citation type="submission" date="2020-02" db="EMBL/GenBank/DDBJ databases">
        <authorList>
            <person name="Meier V. D."/>
        </authorList>
    </citation>
    <scope>NUCLEOTIDE SEQUENCE</scope>
    <source>
        <strain evidence="2">AVDCRST_MAG56</strain>
    </source>
</reference>
<sequence length="45" mass="4819">ATAFRGSPARGPYRACGNRGNGQKGKRNFGRKPGQRGFIRPAMGI</sequence>
<feature type="non-terminal residue" evidence="2">
    <location>
        <position position="45"/>
    </location>
</feature>
<name>A0A6J4K8T1_9SPHI</name>
<feature type="non-terminal residue" evidence="2">
    <location>
        <position position="1"/>
    </location>
</feature>
<evidence type="ECO:0000313" key="2">
    <source>
        <dbReference type="EMBL" id="CAA9299283.1"/>
    </source>
</evidence>
<proteinExistence type="predicted"/>
<organism evidence="2">
    <name type="scientific">uncultured Cytophagales bacterium</name>
    <dbReference type="NCBI Taxonomy" id="158755"/>
    <lineage>
        <taxon>Bacteria</taxon>
        <taxon>Pseudomonadati</taxon>
        <taxon>Bacteroidota</taxon>
        <taxon>Sphingobacteriia</taxon>
        <taxon>Sphingobacteriales</taxon>
        <taxon>environmental samples</taxon>
    </lineage>
</organism>
<dbReference type="EMBL" id="CADCTQ010000438">
    <property type="protein sequence ID" value="CAA9299283.1"/>
    <property type="molecule type" value="Genomic_DNA"/>
</dbReference>
<feature type="compositionally biased region" description="Basic residues" evidence="1">
    <location>
        <begin position="24"/>
        <end position="34"/>
    </location>
</feature>
<dbReference type="AlphaFoldDB" id="A0A6J4K8T1"/>
<accession>A0A6J4K8T1</accession>
<evidence type="ECO:0000256" key="1">
    <source>
        <dbReference type="SAM" id="MobiDB-lite"/>
    </source>
</evidence>
<feature type="region of interest" description="Disordered" evidence="1">
    <location>
        <begin position="1"/>
        <end position="45"/>
    </location>
</feature>
<gene>
    <name evidence="2" type="ORF">AVDCRST_MAG56-5372</name>
</gene>
<protein>
    <submittedName>
        <fullName evidence="2">Uncharacterized protein</fullName>
    </submittedName>
</protein>